<dbReference type="SUPFAM" id="SSF53335">
    <property type="entry name" value="S-adenosyl-L-methionine-dependent methyltransferases"/>
    <property type="match status" value="1"/>
</dbReference>
<keyword evidence="2" id="KW-0489">Methyltransferase</keyword>
<keyword evidence="2" id="KW-0808">Transferase</keyword>
<dbReference type="AlphaFoldDB" id="A0A1H9AC56"/>
<evidence type="ECO:0000313" key="2">
    <source>
        <dbReference type="EMBL" id="SEP74326.1"/>
    </source>
</evidence>
<proteinExistence type="predicted"/>
<dbReference type="GO" id="GO:0030798">
    <property type="term" value="F:trans-aconitate 2-methyltransferase activity"/>
    <property type="evidence" value="ECO:0007669"/>
    <property type="project" value="InterPro"/>
</dbReference>
<protein>
    <submittedName>
        <fullName evidence="2">Trans-aconitate 2-methyltransferase</fullName>
    </submittedName>
</protein>
<dbReference type="CDD" id="cd02440">
    <property type="entry name" value="AdoMet_MTases"/>
    <property type="match status" value="1"/>
</dbReference>
<sequence length="258" mass="28112">MTGMVGQDWSPGTYHRFRGLRLRPAMDLLRSLDPLPAGDVVDLGCGSGTVGPALAGLGRAVRGVDTSPAMLAEAEASGAYEALELADIASWHTAETLALIYSNAALHWLEDHARLLPRLAGMLTSGGTLAVQVPHQNNAPSHRVWVSLCEEMFPGRFDQTAGPGVLLPAEYHRLLSDLGTLSLWETEYYQNLEPSVTAHPVRLFTEATYARPILAMLAPDEQAELIARYEAVMEKAYPRAADGSVLFPFRRLFFTLVV</sequence>
<dbReference type="GO" id="GO:0032259">
    <property type="term" value="P:methylation"/>
    <property type="evidence" value="ECO:0007669"/>
    <property type="project" value="UniProtKB-KW"/>
</dbReference>
<dbReference type="Gene3D" id="3.40.50.150">
    <property type="entry name" value="Vaccinia Virus protein VP39"/>
    <property type="match status" value="1"/>
</dbReference>
<dbReference type="STRING" id="657014.SAMN04488092_10287"/>
<dbReference type="Gene3D" id="1.10.150.290">
    <property type="entry name" value="S-adenosyl-L-methionine-dependent methyltransferases"/>
    <property type="match status" value="1"/>
</dbReference>
<accession>A0A1H9AC56</accession>
<dbReference type="InterPro" id="IPR023149">
    <property type="entry name" value="Trans_acon_MeTrfase_C"/>
</dbReference>
<dbReference type="EMBL" id="FOEP01000002">
    <property type="protein sequence ID" value="SEP74326.1"/>
    <property type="molecule type" value="Genomic_DNA"/>
</dbReference>
<gene>
    <name evidence="2" type="ORF">SAMN04488092_10287</name>
</gene>
<dbReference type="PANTHER" id="PTHR43861">
    <property type="entry name" value="TRANS-ACONITATE 2-METHYLTRANSFERASE-RELATED"/>
    <property type="match status" value="1"/>
</dbReference>
<evidence type="ECO:0000313" key="3">
    <source>
        <dbReference type="Proteomes" id="UP000198634"/>
    </source>
</evidence>
<name>A0A1H9AC56_9RHOB</name>
<dbReference type="Proteomes" id="UP000198634">
    <property type="component" value="Unassembled WGS sequence"/>
</dbReference>
<keyword evidence="3" id="KW-1185">Reference proteome</keyword>
<dbReference type="InterPro" id="IPR029063">
    <property type="entry name" value="SAM-dependent_MTases_sf"/>
</dbReference>
<feature type="domain" description="Methyltransferase type 11" evidence="1">
    <location>
        <begin position="41"/>
        <end position="130"/>
    </location>
</feature>
<dbReference type="InterPro" id="IPR013216">
    <property type="entry name" value="Methyltransf_11"/>
</dbReference>
<dbReference type="PANTHER" id="PTHR43861:SF1">
    <property type="entry name" value="TRANS-ACONITATE 2-METHYLTRANSFERASE"/>
    <property type="match status" value="1"/>
</dbReference>
<organism evidence="2 3">
    <name type="scientific">Thalassovita taeanensis</name>
    <dbReference type="NCBI Taxonomy" id="657014"/>
    <lineage>
        <taxon>Bacteria</taxon>
        <taxon>Pseudomonadati</taxon>
        <taxon>Pseudomonadota</taxon>
        <taxon>Alphaproteobacteria</taxon>
        <taxon>Rhodobacterales</taxon>
        <taxon>Roseobacteraceae</taxon>
        <taxon>Thalassovita</taxon>
    </lineage>
</organism>
<reference evidence="2 3" key="1">
    <citation type="submission" date="2016-10" db="EMBL/GenBank/DDBJ databases">
        <authorList>
            <person name="de Groot N.N."/>
        </authorList>
    </citation>
    <scope>NUCLEOTIDE SEQUENCE [LARGE SCALE GENOMIC DNA]</scope>
    <source>
        <strain evidence="2 3">DSM 22007</strain>
    </source>
</reference>
<dbReference type="Pfam" id="PF08241">
    <property type="entry name" value="Methyltransf_11"/>
    <property type="match status" value="1"/>
</dbReference>
<evidence type="ECO:0000259" key="1">
    <source>
        <dbReference type="Pfam" id="PF08241"/>
    </source>
</evidence>